<accession>A0AAE4I004</accession>
<dbReference type="EMBL" id="JARQAI010000005">
    <property type="protein sequence ID" value="MDT2736626.1"/>
    <property type="molecule type" value="Genomic_DNA"/>
</dbReference>
<evidence type="ECO:0000313" key="2">
    <source>
        <dbReference type="EMBL" id="MDT2736626.1"/>
    </source>
</evidence>
<evidence type="ECO:0000256" key="1">
    <source>
        <dbReference type="SAM" id="Phobius"/>
    </source>
</evidence>
<keyword evidence="1" id="KW-0472">Membrane</keyword>
<organism evidence="2 3">
    <name type="scientific">Enterococcus pseudoavium</name>
    <dbReference type="NCBI Taxonomy" id="44007"/>
    <lineage>
        <taxon>Bacteria</taxon>
        <taxon>Bacillati</taxon>
        <taxon>Bacillota</taxon>
        <taxon>Bacilli</taxon>
        <taxon>Lactobacillales</taxon>
        <taxon>Enterococcaceae</taxon>
        <taxon>Enterococcus</taxon>
    </lineage>
</organism>
<feature type="transmembrane region" description="Helical" evidence="1">
    <location>
        <begin position="12"/>
        <end position="31"/>
    </location>
</feature>
<evidence type="ECO:0000313" key="3">
    <source>
        <dbReference type="Proteomes" id="UP001180842"/>
    </source>
</evidence>
<keyword evidence="1" id="KW-0812">Transmembrane</keyword>
<dbReference type="Pfam" id="PF17255">
    <property type="entry name" value="EbsA"/>
    <property type="match status" value="1"/>
</dbReference>
<reference evidence="2" key="1">
    <citation type="submission" date="2023-03" db="EMBL/GenBank/DDBJ databases">
        <authorList>
            <person name="Shen W."/>
            <person name="Cai J."/>
        </authorList>
    </citation>
    <scope>NUCLEOTIDE SEQUENCE</scope>
    <source>
        <strain evidence="2">P69-2</strain>
    </source>
</reference>
<name>A0AAE4I004_9ENTE</name>
<dbReference type="InterPro" id="IPR020215">
    <property type="entry name" value="EbsA-like"/>
</dbReference>
<dbReference type="AlphaFoldDB" id="A0AAE4I004"/>
<proteinExistence type="predicted"/>
<gene>
    <name evidence="2" type="ORF">P7H00_05675</name>
</gene>
<keyword evidence="1" id="KW-1133">Transmembrane helix</keyword>
<feature type="transmembrane region" description="Helical" evidence="1">
    <location>
        <begin position="43"/>
        <end position="63"/>
    </location>
</feature>
<comment type="caution">
    <text evidence="2">The sequence shown here is derived from an EMBL/GenBank/DDBJ whole genome shotgun (WGS) entry which is preliminary data.</text>
</comment>
<dbReference type="RefSeq" id="WP_115872399.1">
    <property type="nucleotide sequence ID" value="NZ_JARQAI010000005.1"/>
</dbReference>
<dbReference type="Proteomes" id="UP001180842">
    <property type="component" value="Unassembled WGS sequence"/>
</dbReference>
<protein>
    <submittedName>
        <fullName evidence="2">EbsA family protein</fullName>
    </submittedName>
</protein>
<sequence length="145" mass="17105">MKNKRYFWQPELSISIIYWSLTFIILFYGLILTLEKTHPYLKGNIVIGLFLVFALGGLHRYLLLEEAGIKVRYARLWRRETILREHIDYLALCKDGVIIQRKGLSGTSFHLAMRKKRKAAFLKDIAAFYPEVEIKEEINEKISRD</sequence>